<accession>A0A3B0W5X4</accession>
<dbReference type="AlphaFoldDB" id="A0A3B0W5X4"/>
<organism evidence="1">
    <name type="scientific">hydrothermal vent metagenome</name>
    <dbReference type="NCBI Taxonomy" id="652676"/>
    <lineage>
        <taxon>unclassified sequences</taxon>
        <taxon>metagenomes</taxon>
        <taxon>ecological metagenomes</taxon>
    </lineage>
</organism>
<dbReference type="EMBL" id="UOFC01000088">
    <property type="protein sequence ID" value="VAW46137.1"/>
    <property type="molecule type" value="Genomic_DNA"/>
</dbReference>
<gene>
    <name evidence="1" type="ORF">MNBD_GAMMA03-772</name>
</gene>
<sequence>MSHFTPNITFSNILFEQIGGVNWQLRPDSVLHIGLESDENLTSLLSRPMQNSQSNSSASLQTLDSTSDVITIVVLGQGLNDIWQNDAQQAWLLWQNIMQVFNWDEANMVFFDTSHIVSEEMLFTTMEEIVELGVDWVLSMDEEHALADILQEGMHVIQVPDIETMLMDSYAKQTFYNTVISIAECS</sequence>
<protein>
    <submittedName>
        <fullName evidence="1">Uncharacterized protein</fullName>
    </submittedName>
</protein>
<evidence type="ECO:0000313" key="1">
    <source>
        <dbReference type="EMBL" id="VAW46137.1"/>
    </source>
</evidence>
<proteinExistence type="predicted"/>
<reference evidence="1" key="1">
    <citation type="submission" date="2018-06" db="EMBL/GenBank/DDBJ databases">
        <authorList>
            <person name="Zhirakovskaya E."/>
        </authorList>
    </citation>
    <scope>NUCLEOTIDE SEQUENCE</scope>
</reference>
<name>A0A3B0W5X4_9ZZZZ</name>